<gene>
    <name evidence="3" type="ORF">F5891DRAFT_991515</name>
</gene>
<organism evidence="3 4">
    <name type="scientific">Suillus fuscotomentosus</name>
    <dbReference type="NCBI Taxonomy" id="1912939"/>
    <lineage>
        <taxon>Eukaryota</taxon>
        <taxon>Fungi</taxon>
        <taxon>Dikarya</taxon>
        <taxon>Basidiomycota</taxon>
        <taxon>Agaricomycotina</taxon>
        <taxon>Agaricomycetes</taxon>
        <taxon>Agaricomycetidae</taxon>
        <taxon>Boletales</taxon>
        <taxon>Suillineae</taxon>
        <taxon>Suillaceae</taxon>
        <taxon>Suillus</taxon>
    </lineage>
</organism>
<dbReference type="Proteomes" id="UP001195769">
    <property type="component" value="Unassembled WGS sequence"/>
</dbReference>
<feature type="region of interest" description="Disordered" evidence="1">
    <location>
        <begin position="94"/>
        <end position="129"/>
    </location>
</feature>
<dbReference type="AlphaFoldDB" id="A0AAD4DME1"/>
<proteinExistence type="predicted"/>
<dbReference type="GeneID" id="64672429"/>
<sequence length="315" mass="34845">MAHPFAPNKPTSDMIRHVSVHNEDPSLTFNLFGINVTAKQLTVDETEQTPPVADGCSSKCPLDLTQSPKLPDVVSPTSTLASSTPSLLNRVTGLVTPSTHAFDEPPNKKRRTEPPPSPSPITTTSSPGMIPLERAQKLQMISEFIEDNIGCCPFHGLSSSLDIINQHADLRHCDLIDTSKYKAVFRKAMRKSVNNSVLCFSCCGYMGFHHPVERTCDSEALQDIWIGIPYIVFCVPALHRIIFAVLGKHNYRLIIRDIESFVVWLFQPSPRNGIPTRATPNVFDLLIAFASCSNEFAEIEWSDALAEANARIANF</sequence>
<comment type="caution">
    <text evidence="3">The sequence shown here is derived from an EMBL/GenBank/DDBJ whole genome shotgun (WGS) entry which is preliminary data.</text>
</comment>
<reference evidence="3" key="1">
    <citation type="journal article" date="2020" name="New Phytol.">
        <title>Comparative genomics reveals dynamic genome evolution in host specialist ectomycorrhizal fungi.</title>
        <authorList>
            <person name="Lofgren L.A."/>
            <person name="Nguyen N.H."/>
            <person name="Vilgalys R."/>
            <person name="Ruytinx J."/>
            <person name="Liao H.L."/>
            <person name="Branco S."/>
            <person name="Kuo A."/>
            <person name="LaButti K."/>
            <person name="Lipzen A."/>
            <person name="Andreopoulos W."/>
            <person name="Pangilinan J."/>
            <person name="Riley R."/>
            <person name="Hundley H."/>
            <person name="Na H."/>
            <person name="Barry K."/>
            <person name="Grigoriev I.V."/>
            <person name="Stajich J.E."/>
            <person name="Kennedy P.G."/>
        </authorList>
    </citation>
    <scope>NUCLEOTIDE SEQUENCE</scope>
    <source>
        <strain evidence="3">FC203</strain>
    </source>
</reference>
<evidence type="ECO:0000256" key="2">
    <source>
        <dbReference type="SAM" id="Phobius"/>
    </source>
</evidence>
<dbReference type="EMBL" id="JABBWK010000725">
    <property type="protein sequence ID" value="KAG1879011.1"/>
    <property type="molecule type" value="Genomic_DNA"/>
</dbReference>
<evidence type="ECO:0000256" key="1">
    <source>
        <dbReference type="SAM" id="MobiDB-lite"/>
    </source>
</evidence>
<feature type="transmembrane region" description="Helical" evidence="2">
    <location>
        <begin position="224"/>
        <end position="246"/>
    </location>
</feature>
<keyword evidence="2" id="KW-1133">Transmembrane helix</keyword>
<evidence type="ECO:0000313" key="3">
    <source>
        <dbReference type="EMBL" id="KAG1879011.1"/>
    </source>
</evidence>
<keyword evidence="2" id="KW-0812">Transmembrane</keyword>
<protein>
    <submittedName>
        <fullName evidence="3">Uncharacterized protein</fullName>
    </submittedName>
</protein>
<dbReference type="RefSeq" id="XP_041216027.1">
    <property type="nucleotide sequence ID" value="XM_041378131.1"/>
</dbReference>
<keyword evidence="4" id="KW-1185">Reference proteome</keyword>
<evidence type="ECO:0000313" key="4">
    <source>
        <dbReference type="Proteomes" id="UP001195769"/>
    </source>
</evidence>
<name>A0AAD4DME1_9AGAM</name>
<accession>A0AAD4DME1</accession>
<keyword evidence="2" id="KW-0472">Membrane</keyword>